<dbReference type="PROSITE" id="PS50280">
    <property type="entry name" value="SET"/>
    <property type="match status" value="1"/>
</dbReference>
<dbReference type="EMBL" id="CATOUU010000916">
    <property type="protein sequence ID" value="CAI9959283.1"/>
    <property type="molecule type" value="Genomic_DNA"/>
</dbReference>
<evidence type="ECO:0000313" key="4">
    <source>
        <dbReference type="Proteomes" id="UP001642409"/>
    </source>
</evidence>
<accession>A0AA86QTJ3</accession>
<evidence type="ECO:0000259" key="1">
    <source>
        <dbReference type="PROSITE" id="PS50280"/>
    </source>
</evidence>
<name>A0AA86QTJ3_9EUKA</name>
<organism evidence="2">
    <name type="scientific">Hexamita inflata</name>
    <dbReference type="NCBI Taxonomy" id="28002"/>
    <lineage>
        <taxon>Eukaryota</taxon>
        <taxon>Metamonada</taxon>
        <taxon>Diplomonadida</taxon>
        <taxon>Hexamitidae</taxon>
        <taxon>Hexamitinae</taxon>
        <taxon>Hexamita</taxon>
    </lineage>
</organism>
<dbReference type="PANTHER" id="PTHR47643">
    <property type="entry name" value="TPR DOMAIN PROTEIN (AFU_ORTHOLOGUE AFUA_5G12710)"/>
    <property type="match status" value="1"/>
</dbReference>
<protein>
    <submittedName>
        <fullName evidence="2">SET domain-containing protein</fullName>
    </submittedName>
    <submittedName>
        <fullName evidence="3">SET_domain-containing protein</fullName>
    </submittedName>
</protein>
<dbReference type="SMART" id="SM00317">
    <property type="entry name" value="SET"/>
    <property type="match status" value="1"/>
</dbReference>
<evidence type="ECO:0000313" key="3">
    <source>
        <dbReference type="EMBL" id="CAL6029872.1"/>
    </source>
</evidence>
<reference evidence="2" key="1">
    <citation type="submission" date="2023-06" db="EMBL/GenBank/DDBJ databases">
        <authorList>
            <person name="Kurt Z."/>
        </authorList>
    </citation>
    <scope>NUCLEOTIDE SEQUENCE</scope>
</reference>
<dbReference type="AlphaFoldDB" id="A0AA86QTJ3"/>
<sequence>MTQDFIRLLDAMGIPKADQALYLLRFHNDPEGELRSLQQNYQQGYVRTDKQTLINRHTKMRADYEIRSKKQLKNVLSSAGDPVSLKNLCQTSVEKLKSIQIKDLVPKTIMTDTILWGIQISKPVQMVGVTFVIEDDQHDAIDVIIYNQLPTNSPIKKVDQLLFPGCKIGIKNPYLRCCSDGNYILRNDNPCNIIIKRPNELIEENKNNSALAALSENKIEKKVEEIAKIPLAEYYGPVIIKVTGKNCRGLFASKNIARGTNIVVERSLGNNNENANNFVMLNIVGNNVNTNSQSNLNNMLVIEQTNNEILRAKLNCLYAGNMRTDCPNIKQIRLNNFKDFDTSFVSAETIYQIVKLNSFGGEKEQQEQCYLLFIISFVNHAKEPNAYLFQEGEFHILKALKNIKADEEITIDYVCGVQNRKETLLTWGITRE</sequence>
<proteinExistence type="predicted"/>
<comment type="caution">
    <text evidence="2">The sequence shown here is derived from an EMBL/GenBank/DDBJ whole genome shotgun (WGS) entry which is preliminary data.</text>
</comment>
<evidence type="ECO:0000313" key="2">
    <source>
        <dbReference type="EMBL" id="CAI9959283.1"/>
    </source>
</evidence>
<dbReference type="InterPro" id="IPR046341">
    <property type="entry name" value="SET_dom_sf"/>
</dbReference>
<dbReference type="PANTHER" id="PTHR47643:SF2">
    <property type="entry name" value="TPR DOMAIN PROTEIN (AFU_ORTHOLOGUE AFUA_5G12710)"/>
    <property type="match status" value="1"/>
</dbReference>
<reference evidence="3 4" key="2">
    <citation type="submission" date="2024-07" db="EMBL/GenBank/DDBJ databases">
        <authorList>
            <person name="Akdeniz Z."/>
        </authorList>
    </citation>
    <scope>NUCLEOTIDE SEQUENCE [LARGE SCALE GENOMIC DNA]</scope>
</reference>
<dbReference type="SUPFAM" id="SSF82199">
    <property type="entry name" value="SET domain"/>
    <property type="match status" value="1"/>
</dbReference>
<dbReference type="Gene3D" id="2.170.270.10">
    <property type="entry name" value="SET domain"/>
    <property type="match status" value="1"/>
</dbReference>
<gene>
    <name evidence="3" type="ORF">HINF_LOCUS32749</name>
    <name evidence="2" type="ORF">HINF_LOCUS46928</name>
</gene>
<feature type="domain" description="SET" evidence="1">
    <location>
        <begin position="227"/>
        <end position="414"/>
    </location>
</feature>
<dbReference type="Pfam" id="PF00856">
    <property type="entry name" value="SET"/>
    <property type="match status" value="1"/>
</dbReference>
<dbReference type="InterPro" id="IPR001214">
    <property type="entry name" value="SET_dom"/>
</dbReference>
<keyword evidence="4" id="KW-1185">Reference proteome</keyword>
<dbReference type="EMBL" id="CAXDID020000112">
    <property type="protein sequence ID" value="CAL6029872.1"/>
    <property type="molecule type" value="Genomic_DNA"/>
</dbReference>
<dbReference type="InterPro" id="IPR053209">
    <property type="entry name" value="Gramillin-biosynth_MTr"/>
</dbReference>
<dbReference type="Proteomes" id="UP001642409">
    <property type="component" value="Unassembled WGS sequence"/>
</dbReference>